<feature type="compositionally biased region" description="Basic and acidic residues" evidence="9">
    <location>
        <begin position="16"/>
        <end position="25"/>
    </location>
</feature>
<accession>W0DTD7</accession>
<dbReference type="HOGENOM" id="CLU_2262533_0_0_6"/>
<dbReference type="AlphaFoldDB" id="W0DTD7"/>
<evidence type="ECO:0000313" key="11">
    <source>
        <dbReference type="EMBL" id="AHF01682.1"/>
    </source>
</evidence>
<dbReference type="Proteomes" id="UP000005380">
    <property type="component" value="Chromosome"/>
</dbReference>
<dbReference type="InParanoid" id="W0DTD7"/>
<feature type="compositionally biased region" description="Polar residues" evidence="9">
    <location>
        <begin position="26"/>
        <end position="42"/>
    </location>
</feature>
<comment type="function">
    <text evidence="7">Responsible for the coupling of flagellin expression to flagellar assembly by preventing expression of the flagellin genes when a component of the middle class of proteins is defective. It negatively regulates flagellar genes by inhibiting the activity of FliA by directly binding to FliA.</text>
</comment>
<dbReference type="OrthoDB" id="5738369at2"/>
<evidence type="ECO:0000256" key="4">
    <source>
        <dbReference type="ARBA" id="ARBA00022795"/>
    </source>
</evidence>
<keyword evidence="3" id="KW-0678">Repressor</keyword>
<comment type="similarity">
    <text evidence="1">Belongs to the FlgM family.</text>
</comment>
<evidence type="ECO:0000313" key="12">
    <source>
        <dbReference type="Proteomes" id="UP000005380"/>
    </source>
</evidence>
<sequence length="103" mass="11102">MDIKTVAASLNGTKSLDTRSQERASQDQNVSLNPASKAGNDQVTLTDVSQKLSGLTDNTATLEDRQAKIDQIKAAISAGEYPINPEKIASKLIETEQLFARLN</sequence>
<evidence type="ECO:0000256" key="8">
    <source>
        <dbReference type="ARBA" id="ARBA00030117"/>
    </source>
</evidence>
<dbReference type="GO" id="GO:0045892">
    <property type="term" value="P:negative regulation of DNA-templated transcription"/>
    <property type="evidence" value="ECO:0007669"/>
    <property type="project" value="InterPro"/>
</dbReference>
<dbReference type="Pfam" id="PF04316">
    <property type="entry name" value="FlgM"/>
    <property type="match status" value="1"/>
</dbReference>
<evidence type="ECO:0000256" key="1">
    <source>
        <dbReference type="ARBA" id="ARBA00005322"/>
    </source>
</evidence>
<dbReference type="KEGG" id="tao:THIAE_07850"/>
<dbReference type="SUPFAM" id="SSF101498">
    <property type="entry name" value="Anti-sigma factor FlgM"/>
    <property type="match status" value="1"/>
</dbReference>
<evidence type="ECO:0000256" key="2">
    <source>
        <dbReference type="ARBA" id="ARBA00017823"/>
    </source>
</evidence>
<keyword evidence="6" id="KW-0804">Transcription</keyword>
<protein>
    <recommendedName>
        <fullName evidence="2">Negative regulator of flagellin synthesis</fullName>
    </recommendedName>
    <alternativeName>
        <fullName evidence="8">Anti-sigma-28 factor</fullName>
    </alternativeName>
</protein>
<proteinExistence type="inferred from homology"/>
<organism evidence="11 12">
    <name type="scientific">Thiomicrospira aerophila AL3</name>
    <dbReference type="NCBI Taxonomy" id="717772"/>
    <lineage>
        <taxon>Bacteria</taxon>
        <taxon>Pseudomonadati</taxon>
        <taxon>Pseudomonadota</taxon>
        <taxon>Gammaproteobacteria</taxon>
        <taxon>Thiotrichales</taxon>
        <taxon>Piscirickettsiaceae</taxon>
        <taxon>Thiomicrospira</taxon>
    </lineage>
</organism>
<name>W0DTD7_9GAMM</name>
<evidence type="ECO:0000259" key="10">
    <source>
        <dbReference type="Pfam" id="PF04316"/>
    </source>
</evidence>
<dbReference type="NCBIfam" id="TIGR03824">
    <property type="entry name" value="FlgM_jcvi"/>
    <property type="match status" value="1"/>
</dbReference>
<gene>
    <name evidence="11" type="ORF">THIAE_07850</name>
</gene>
<evidence type="ECO:0000256" key="3">
    <source>
        <dbReference type="ARBA" id="ARBA00022491"/>
    </source>
</evidence>
<dbReference type="RefSeq" id="WP_006460656.1">
    <property type="nucleotide sequence ID" value="NZ_CP007030.1"/>
</dbReference>
<dbReference type="InterPro" id="IPR007412">
    <property type="entry name" value="FlgM"/>
</dbReference>
<keyword evidence="5" id="KW-0805">Transcription regulation</keyword>
<evidence type="ECO:0000256" key="6">
    <source>
        <dbReference type="ARBA" id="ARBA00023163"/>
    </source>
</evidence>
<evidence type="ECO:0000256" key="7">
    <source>
        <dbReference type="ARBA" id="ARBA00024739"/>
    </source>
</evidence>
<keyword evidence="4" id="KW-1005">Bacterial flagellum biogenesis</keyword>
<reference evidence="11 12" key="1">
    <citation type="submission" date="2013-12" db="EMBL/GenBank/DDBJ databases">
        <authorList>
            <consortium name="DOE Joint Genome Institute"/>
            <person name="Kappler U."/>
            <person name="Huntemann M."/>
            <person name="Han J."/>
            <person name="Chen A."/>
            <person name="Kyrpides N."/>
            <person name="Mavromatis K."/>
            <person name="Markowitz V."/>
            <person name="Palaniappan K."/>
            <person name="Ivanova N."/>
            <person name="Schaumberg A."/>
            <person name="Pati A."/>
            <person name="Liolios K."/>
            <person name="Nordberg H.P."/>
            <person name="Cantor M.N."/>
            <person name="Hua S.X."/>
            <person name="Woyke T."/>
        </authorList>
    </citation>
    <scope>NUCLEOTIDE SEQUENCE [LARGE SCALE GENOMIC DNA]</scope>
    <source>
        <strain evidence="12">AL2</strain>
    </source>
</reference>
<evidence type="ECO:0000256" key="5">
    <source>
        <dbReference type="ARBA" id="ARBA00023015"/>
    </source>
</evidence>
<dbReference type="STRING" id="717772.THIAE_07850"/>
<dbReference type="GO" id="GO:0044781">
    <property type="term" value="P:bacterial-type flagellum organization"/>
    <property type="evidence" value="ECO:0007669"/>
    <property type="project" value="UniProtKB-KW"/>
</dbReference>
<feature type="region of interest" description="Disordered" evidence="9">
    <location>
        <begin position="1"/>
        <end position="42"/>
    </location>
</feature>
<feature type="domain" description="Anti-sigma-28 factor FlgM C-terminal" evidence="10">
    <location>
        <begin position="41"/>
        <end position="94"/>
    </location>
</feature>
<dbReference type="EMBL" id="CP007030">
    <property type="protein sequence ID" value="AHF01682.1"/>
    <property type="molecule type" value="Genomic_DNA"/>
</dbReference>
<dbReference type="InterPro" id="IPR031316">
    <property type="entry name" value="FlgM_C"/>
</dbReference>
<evidence type="ECO:0000256" key="9">
    <source>
        <dbReference type="SAM" id="MobiDB-lite"/>
    </source>
</evidence>
<keyword evidence="12" id="KW-1185">Reference proteome</keyword>
<dbReference type="InterPro" id="IPR035890">
    <property type="entry name" value="Anti-sigma-28_factor_FlgM_sf"/>
</dbReference>